<dbReference type="Proteomes" id="UP000198771">
    <property type="component" value="Unassembled WGS sequence"/>
</dbReference>
<dbReference type="STRING" id="617002.SAMN05660653_00587"/>
<keyword evidence="15" id="KW-0282">Flagellum</keyword>
<evidence type="ECO:0000256" key="6">
    <source>
        <dbReference type="ARBA" id="ARBA00022989"/>
    </source>
</evidence>
<feature type="coiled-coil region" evidence="10">
    <location>
        <begin position="490"/>
        <end position="524"/>
    </location>
</feature>
<dbReference type="InterPro" id="IPR045851">
    <property type="entry name" value="AMP-bd_C_sf"/>
</dbReference>
<keyword evidence="15" id="KW-0969">Cilium</keyword>
<feature type="transmembrane region" description="Helical" evidence="12">
    <location>
        <begin position="440"/>
        <end position="462"/>
    </location>
</feature>
<dbReference type="PIRSF" id="PIRSF004862">
    <property type="entry name" value="FliF"/>
    <property type="match status" value="1"/>
</dbReference>
<keyword evidence="8 9" id="KW-0975">Bacterial flagellum</keyword>
<protein>
    <recommendedName>
        <fullName evidence="9">Flagellar M-ring protein</fullName>
    </recommendedName>
</protein>
<feature type="domain" description="Flagellar M-ring C-terminal" evidence="14">
    <location>
        <begin position="254"/>
        <end position="414"/>
    </location>
</feature>
<evidence type="ECO:0000259" key="13">
    <source>
        <dbReference type="Pfam" id="PF01514"/>
    </source>
</evidence>
<dbReference type="EMBL" id="FMXO01000003">
    <property type="protein sequence ID" value="SDB12267.1"/>
    <property type="molecule type" value="Genomic_DNA"/>
</dbReference>
<dbReference type="InterPro" id="IPR013556">
    <property type="entry name" value="Flag_M-ring_C"/>
</dbReference>
<evidence type="ECO:0000313" key="16">
    <source>
        <dbReference type="Proteomes" id="UP000198771"/>
    </source>
</evidence>
<dbReference type="Gene3D" id="3.30.300.30">
    <property type="match status" value="1"/>
</dbReference>
<evidence type="ECO:0000256" key="3">
    <source>
        <dbReference type="ARBA" id="ARBA00007971"/>
    </source>
</evidence>
<organism evidence="15 16">
    <name type="scientific">Desulfonatronum thiosulfatophilum</name>
    <dbReference type="NCBI Taxonomy" id="617002"/>
    <lineage>
        <taxon>Bacteria</taxon>
        <taxon>Pseudomonadati</taxon>
        <taxon>Thermodesulfobacteriota</taxon>
        <taxon>Desulfovibrionia</taxon>
        <taxon>Desulfovibrionales</taxon>
        <taxon>Desulfonatronaceae</taxon>
        <taxon>Desulfonatronum</taxon>
    </lineage>
</organism>
<keyword evidence="15" id="KW-0966">Cell projection</keyword>
<feature type="domain" description="Flagellar M-ring N-terminal" evidence="13">
    <location>
        <begin position="46"/>
        <end position="220"/>
    </location>
</feature>
<gene>
    <name evidence="15" type="ORF">SAMN05660653_00587</name>
</gene>
<evidence type="ECO:0000256" key="12">
    <source>
        <dbReference type="SAM" id="Phobius"/>
    </source>
</evidence>
<evidence type="ECO:0000256" key="2">
    <source>
        <dbReference type="ARBA" id="ARBA00004651"/>
    </source>
</evidence>
<name>A0A1G6AV28_9BACT</name>
<dbReference type="GO" id="GO:0005886">
    <property type="term" value="C:plasma membrane"/>
    <property type="evidence" value="ECO:0007669"/>
    <property type="project" value="UniProtKB-SubCell"/>
</dbReference>
<accession>A0A1G6AV28</accession>
<dbReference type="NCBIfam" id="TIGR00206">
    <property type="entry name" value="fliF"/>
    <property type="match status" value="1"/>
</dbReference>
<evidence type="ECO:0000256" key="4">
    <source>
        <dbReference type="ARBA" id="ARBA00022475"/>
    </source>
</evidence>
<keyword evidence="10" id="KW-0175">Coiled coil</keyword>
<evidence type="ECO:0000256" key="5">
    <source>
        <dbReference type="ARBA" id="ARBA00022692"/>
    </source>
</evidence>
<dbReference type="PANTHER" id="PTHR30046">
    <property type="entry name" value="FLAGELLAR M-RING PROTEIN"/>
    <property type="match status" value="1"/>
</dbReference>
<dbReference type="GO" id="GO:0071973">
    <property type="term" value="P:bacterial-type flagellum-dependent cell motility"/>
    <property type="evidence" value="ECO:0007669"/>
    <property type="project" value="InterPro"/>
</dbReference>
<dbReference type="Pfam" id="PF01514">
    <property type="entry name" value="YscJ_FliF"/>
    <property type="match status" value="1"/>
</dbReference>
<evidence type="ECO:0000259" key="14">
    <source>
        <dbReference type="Pfam" id="PF08345"/>
    </source>
</evidence>
<keyword evidence="7 12" id="KW-0472">Membrane</keyword>
<proteinExistence type="inferred from homology"/>
<comment type="function">
    <text evidence="9">The M ring may be actively involved in energy transduction.</text>
</comment>
<reference evidence="15 16" key="1">
    <citation type="submission" date="2016-10" db="EMBL/GenBank/DDBJ databases">
        <authorList>
            <person name="de Groot N.N."/>
        </authorList>
    </citation>
    <scope>NUCLEOTIDE SEQUENCE [LARGE SCALE GENOMIC DNA]</scope>
    <source>
        <strain evidence="15 16">ASO4-2</strain>
    </source>
</reference>
<dbReference type="AlphaFoldDB" id="A0A1G6AV28"/>
<keyword evidence="5 12" id="KW-0812">Transmembrane</keyword>
<evidence type="ECO:0000256" key="1">
    <source>
        <dbReference type="ARBA" id="ARBA00004117"/>
    </source>
</evidence>
<dbReference type="OrthoDB" id="9807026at2"/>
<dbReference type="GO" id="GO:0009431">
    <property type="term" value="C:bacterial-type flagellum basal body, MS ring"/>
    <property type="evidence" value="ECO:0007669"/>
    <property type="project" value="InterPro"/>
</dbReference>
<feature type="region of interest" description="Disordered" evidence="11">
    <location>
        <begin position="284"/>
        <end position="334"/>
    </location>
</feature>
<dbReference type="RefSeq" id="WP_092117081.1">
    <property type="nucleotide sequence ID" value="NZ_FMXO01000003.1"/>
</dbReference>
<comment type="subcellular location">
    <subcellularLocation>
        <location evidence="1 9">Bacterial flagellum basal body</location>
    </subcellularLocation>
    <subcellularLocation>
        <location evidence="2">Cell membrane</location>
        <topology evidence="2">Multi-pass membrane protein</topology>
    </subcellularLocation>
</comment>
<feature type="transmembrane region" description="Helical" evidence="12">
    <location>
        <begin position="25"/>
        <end position="46"/>
    </location>
</feature>
<dbReference type="InterPro" id="IPR006182">
    <property type="entry name" value="FliF_N_dom"/>
</dbReference>
<dbReference type="PANTHER" id="PTHR30046:SF0">
    <property type="entry name" value="FLAGELLAR M-RING PROTEIN"/>
    <property type="match status" value="1"/>
</dbReference>
<dbReference type="GO" id="GO:0003774">
    <property type="term" value="F:cytoskeletal motor activity"/>
    <property type="evidence" value="ECO:0007669"/>
    <property type="project" value="InterPro"/>
</dbReference>
<keyword evidence="16" id="KW-1185">Reference proteome</keyword>
<evidence type="ECO:0000256" key="10">
    <source>
        <dbReference type="SAM" id="Coils"/>
    </source>
</evidence>
<dbReference type="InterPro" id="IPR043427">
    <property type="entry name" value="YscJ/FliF"/>
</dbReference>
<evidence type="ECO:0000256" key="9">
    <source>
        <dbReference type="PIRNR" id="PIRNR004862"/>
    </source>
</evidence>
<comment type="similarity">
    <text evidence="3 9">Belongs to the FliF family.</text>
</comment>
<evidence type="ECO:0000256" key="7">
    <source>
        <dbReference type="ARBA" id="ARBA00023136"/>
    </source>
</evidence>
<dbReference type="InterPro" id="IPR000067">
    <property type="entry name" value="FlgMring_FliF"/>
</dbReference>
<keyword evidence="6 12" id="KW-1133">Transmembrane helix</keyword>
<evidence type="ECO:0000313" key="15">
    <source>
        <dbReference type="EMBL" id="SDB12267.1"/>
    </source>
</evidence>
<dbReference type="PRINTS" id="PR01009">
    <property type="entry name" value="FLGMRINGFLIF"/>
</dbReference>
<keyword evidence="4" id="KW-1003">Cell membrane</keyword>
<dbReference type="Pfam" id="PF08345">
    <property type="entry name" value="YscJ_FliF_C"/>
    <property type="match status" value="1"/>
</dbReference>
<sequence length="535" mass="59589">MPPFLENLKAKALLIWNDSSVSQRIMVGGLAFSMVLVFFLLLYWMGRPDYAVLYDRLAPEDANRVVSTLQTAKEPFRLTDNGQTILVPVDRVHELRLRIAGEGALRGSGLGFEIFDDVKLGQTDFIQRINYQRALQGELSRTISEFPEVDSARIHLVIPHRSLFIEEQSPPSAAVILTMRQGARLESRQVQSVVNLVTSAVEGLTADHITVSDTSGRVLYQPKASDTFEGLSSTQLEYKLQLEQTLERRIDQMLIPLFGHGQVIAKVNTDLDFSHRTIRKEMFDPDSAVVRSEQKSDEASSGQSHLDGGVPEPQFRGEGFAGHGTLQESTRSSSTINFEIDREEQQIIMPMGQLQRLSVAVIVDGIYEAAPDGSGHVFIPRSAEELQRIEQLVRNAIGYDGARGDSVEVSSISFGGPEVLPAPGLADIILDYGRQFGKPILNFLLVLLFLLLVLRPVVLAMIRPRVAEQDDSVVEGLPSGDMQQMALEEAEALESETVLAQRRMEQLKQQTEELLQKNMEQSINVLKIWLKEENA</sequence>
<evidence type="ECO:0000256" key="8">
    <source>
        <dbReference type="ARBA" id="ARBA00023143"/>
    </source>
</evidence>
<evidence type="ECO:0000256" key="11">
    <source>
        <dbReference type="SAM" id="MobiDB-lite"/>
    </source>
</evidence>